<protein>
    <submittedName>
        <fullName evidence="1">Uncharacterized protein</fullName>
    </submittedName>
</protein>
<accession>A0A7S0M9Y7</accession>
<dbReference type="AlphaFoldDB" id="A0A7S0M9Y7"/>
<dbReference type="EMBL" id="HBEZ01020822">
    <property type="protein sequence ID" value="CAD8633873.1"/>
    <property type="molecule type" value="Transcribed_RNA"/>
</dbReference>
<proteinExistence type="predicted"/>
<gene>
    <name evidence="1" type="ORF">CCUR1050_LOCUS11554</name>
</gene>
<name>A0A7S0M9Y7_9CRYP</name>
<sequence length="219" mass="25177">MTSSEQCAVPARTPSVEIQSSASFAVNGNMGVRNISSHSSFELSSMLAAWVDKRHENELHRSQQVHYQADKIKDRGCDELKWSDRELLSMESSFLKEDFEAPASRAEEQSVGNYLDKVANEIYPREPSKRNLDDPTEYLFTKFQRTKSPFSRKNNWPKLAHGTDDFDRIEAAVMSQSFNAHQFSMDDLTLIAGEIFLQVILYWSPNPFLLRFFFVPPVR</sequence>
<evidence type="ECO:0000313" key="1">
    <source>
        <dbReference type="EMBL" id="CAD8633873.1"/>
    </source>
</evidence>
<reference evidence="1" key="1">
    <citation type="submission" date="2021-01" db="EMBL/GenBank/DDBJ databases">
        <authorList>
            <person name="Corre E."/>
            <person name="Pelletier E."/>
            <person name="Niang G."/>
            <person name="Scheremetjew M."/>
            <person name="Finn R."/>
            <person name="Kale V."/>
            <person name="Holt S."/>
            <person name="Cochrane G."/>
            <person name="Meng A."/>
            <person name="Brown T."/>
            <person name="Cohen L."/>
        </authorList>
    </citation>
    <scope>NUCLEOTIDE SEQUENCE</scope>
    <source>
        <strain evidence="1">CCAP979/52</strain>
    </source>
</reference>
<organism evidence="1">
    <name type="scientific">Cryptomonas curvata</name>
    <dbReference type="NCBI Taxonomy" id="233186"/>
    <lineage>
        <taxon>Eukaryota</taxon>
        <taxon>Cryptophyceae</taxon>
        <taxon>Cryptomonadales</taxon>
        <taxon>Cryptomonadaceae</taxon>
        <taxon>Cryptomonas</taxon>
    </lineage>
</organism>